<dbReference type="OrthoDB" id="8612466at2"/>
<dbReference type="STRING" id="1654360.EA58_17665"/>
<evidence type="ECO:0008006" key="3">
    <source>
        <dbReference type="Google" id="ProtNLM"/>
    </source>
</evidence>
<name>A0A066RJ23_9GAMM</name>
<proteinExistence type="predicted"/>
<organism evidence="1 2">
    <name type="scientific">Photobacterium galatheae</name>
    <dbReference type="NCBI Taxonomy" id="1654360"/>
    <lineage>
        <taxon>Bacteria</taxon>
        <taxon>Pseudomonadati</taxon>
        <taxon>Pseudomonadota</taxon>
        <taxon>Gammaproteobacteria</taxon>
        <taxon>Vibrionales</taxon>
        <taxon>Vibrionaceae</taxon>
        <taxon>Photobacterium</taxon>
    </lineage>
</organism>
<comment type="caution">
    <text evidence="1">The sequence shown here is derived from an EMBL/GenBank/DDBJ whole genome shotgun (WGS) entry which is preliminary data.</text>
</comment>
<dbReference type="AlphaFoldDB" id="A0A066RJ23"/>
<evidence type="ECO:0000313" key="1">
    <source>
        <dbReference type="EMBL" id="KDM90324.1"/>
    </source>
</evidence>
<keyword evidence="2" id="KW-1185">Reference proteome</keyword>
<dbReference type="Proteomes" id="UP000027192">
    <property type="component" value="Unassembled WGS sequence"/>
</dbReference>
<dbReference type="RefSeq" id="WP_036755474.1">
    <property type="nucleotide sequence ID" value="NZ_JAGSGC010000014.1"/>
</dbReference>
<evidence type="ECO:0000313" key="2">
    <source>
        <dbReference type="Proteomes" id="UP000027192"/>
    </source>
</evidence>
<sequence length="127" mass="14811">MNRLRQYRRVIYIQVAQDQVTVTDARTGKSVTENSEMPFSSRRLAVGHFYRAADTLKRAYLQLYPRSFSLLEPIIVIHQRYLCEEGLSLVEERVLLELSGLIKSRYRYIWQGEPLSPAQLLAGEYQS</sequence>
<gene>
    <name evidence="1" type="ORF">EA58_17665</name>
</gene>
<accession>A0A066RJ23</accession>
<reference evidence="1 2" key="1">
    <citation type="submission" date="2014-04" db="EMBL/GenBank/DDBJ databases">
        <title>Draft genome sequence of Photobacterium halotolerans S2753: a solonamide, ngercheumicin and holomycin producer.</title>
        <authorList>
            <person name="Machado H.R."/>
            <person name="Gram L."/>
        </authorList>
    </citation>
    <scope>NUCLEOTIDE SEQUENCE [LARGE SCALE GENOMIC DNA]</scope>
    <source>
        <strain evidence="1 2">S2753</strain>
    </source>
</reference>
<protein>
    <recommendedName>
        <fullName evidence="3">Rod shape-determining protein MreB</fullName>
    </recommendedName>
</protein>
<dbReference type="EMBL" id="JMIB01000034">
    <property type="protein sequence ID" value="KDM90324.1"/>
    <property type="molecule type" value="Genomic_DNA"/>
</dbReference>